<dbReference type="InterPro" id="IPR036515">
    <property type="entry name" value="Transposase_17_sf"/>
</dbReference>
<dbReference type="EMBL" id="LN824141">
    <property type="protein sequence ID" value="CEP78265.1"/>
    <property type="molecule type" value="Genomic_DNA"/>
</dbReference>
<dbReference type="PANTHER" id="PTHR36966">
    <property type="entry name" value="REP-ASSOCIATED TYROSINE TRANSPOSASE"/>
    <property type="match status" value="1"/>
</dbReference>
<dbReference type="InterPro" id="IPR002686">
    <property type="entry name" value="Transposase_17"/>
</dbReference>
<dbReference type="SUPFAM" id="SSF143422">
    <property type="entry name" value="Transposase IS200-like"/>
    <property type="match status" value="1"/>
</dbReference>
<evidence type="ECO:0000259" key="1">
    <source>
        <dbReference type="SMART" id="SM01321"/>
    </source>
</evidence>
<dbReference type="AlphaFoldDB" id="A0A0C7P1Z7"/>
<dbReference type="SMART" id="SM01321">
    <property type="entry name" value="Y1_Tnp"/>
    <property type="match status" value="1"/>
</dbReference>
<feature type="domain" description="Transposase IS200-like" evidence="1">
    <location>
        <begin position="29"/>
        <end position="172"/>
    </location>
</feature>
<dbReference type="GO" id="GO:0004803">
    <property type="term" value="F:transposase activity"/>
    <property type="evidence" value="ECO:0007669"/>
    <property type="project" value="InterPro"/>
</dbReference>
<dbReference type="PANTHER" id="PTHR36966:SF1">
    <property type="entry name" value="REP-ASSOCIATED TYROSINE TRANSPOSASE"/>
    <property type="match status" value="1"/>
</dbReference>
<protein>
    <recommendedName>
        <fullName evidence="1">Transposase IS200-like domain-containing protein</fullName>
    </recommendedName>
</protein>
<evidence type="ECO:0000313" key="2">
    <source>
        <dbReference type="EMBL" id="CEP78265.1"/>
    </source>
</evidence>
<keyword evidence="3" id="KW-1185">Reference proteome</keyword>
<name>A0A0C7P1Z7_DEFTU</name>
<organism evidence="2 3">
    <name type="scientific">Defluviitoga tunisiensis</name>
    <dbReference type="NCBI Taxonomy" id="1006576"/>
    <lineage>
        <taxon>Bacteria</taxon>
        <taxon>Thermotogati</taxon>
        <taxon>Thermotogota</taxon>
        <taxon>Thermotogae</taxon>
        <taxon>Petrotogales</taxon>
        <taxon>Petrotogaceae</taxon>
        <taxon>Defluviitoga</taxon>
    </lineage>
</organism>
<dbReference type="InterPro" id="IPR052715">
    <property type="entry name" value="RAYT_transposase"/>
</dbReference>
<dbReference type="Gene3D" id="3.30.70.1290">
    <property type="entry name" value="Transposase IS200-like"/>
    <property type="match status" value="1"/>
</dbReference>
<dbReference type="GO" id="GO:0006313">
    <property type="term" value="P:DNA transposition"/>
    <property type="evidence" value="ECO:0007669"/>
    <property type="project" value="InterPro"/>
</dbReference>
<dbReference type="Proteomes" id="UP000032809">
    <property type="component" value="Chromosome I"/>
</dbReference>
<dbReference type="PATRIC" id="fig|1006576.9.peg.949"/>
<dbReference type="HOGENOM" id="CLU_101329_0_0_0"/>
<accession>A0A0C7P1Z7</accession>
<reference evidence="3" key="1">
    <citation type="submission" date="2014-11" db="EMBL/GenBank/DDBJ databases">
        <authorList>
            <person name="Wibberg D."/>
        </authorList>
    </citation>
    <scope>NUCLEOTIDE SEQUENCE [LARGE SCALE GENOMIC DNA]</scope>
    <source>
        <strain evidence="3">L3</strain>
    </source>
</reference>
<gene>
    <name evidence="2" type="ORF">DTL3_0961</name>
</gene>
<evidence type="ECO:0000313" key="3">
    <source>
        <dbReference type="Proteomes" id="UP000032809"/>
    </source>
</evidence>
<dbReference type="KEGG" id="dtn:DTL3_0961"/>
<proteinExistence type="predicted"/>
<sequence length="184" mass="22177">MPINFEENNKLYKDTYRISTNRANWWNYEWNATYFITICTKNKENFFGRIYMDSHENAVVLLSEIGMIANKYWLEIPKHFPFVVLGSYIIMPNHIHSIIAIHRDVNLEESAEEYSNNWTPESLGVIINQYKRACTLNAKKINRNFGWQSRFYDHIIRNEKAYNKIVEYIDNNPVNWIKDEYYNE</sequence>
<dbReference type="GO" id="GO:0043565">
    <property type="term" value="F:sequence-specific DNA binding"/>
    <property type="evidence" value="ECO:0007669"/>
    <property type="project" value="TreeGrafter"/>
</dbReference>